<evidence type="ECO:0000256" key="3">
    <source>
        <dbReference type="ARBA" id="ARBA00022989"/>
    </source>
</evidence>
<sequence length="110" mass="12686">MYVSQFINDYHYQDNNVFVKIMNMTQDEEKKTSNRFIHKLKSEPLVTLGLILTASALLGATYGYQRGDSATMQKFMRYRIAAQGFTVLAAMSIPISYQVQSFLDKKKEEK</sequence>
<dbReference type="InterPro" id="IPR050355">
    <property type="entry name" value="RCF1"/>
</dbReference>
<feature type="transmembrane region" description="Helical" evidence="6">
    <location>
        <begin position="76"/>
        <end position="97"/>
    </location>
</feature>
<keyword evidence="5 6" id="KW-0472">Membrane</keyword>
<dbReference type="OrthoDB" id="6604018at2759"/>
<gene>
    <name evidence="8" type="ORF">Glove_30g17</name>
</gene>
<organism evidence="8 9">
    <name type="scientific">Diversispora epigaea</name>
    <dbReference type="NCBI Taxonomy" id="1348612"/>
    <lineage>
        <taxon>Eukaryota</taxon>
        <taxon>Fungi</taxon>
        <taxon>Fungi incertae sedis</taxon>
        <taxon>Mucoromycota</taxon>
        <taxon>Glomeromycotina</taxon>
        <taxon>Glomeromycetes</taxon>
        <taxon>Diversisporales</taxon>
        <taxon>Diversisporaceae</taxon>
        <taxon>Diversispora</taxon>
    </lineage>
</organism>
<dbReference type="Gene3D" id="6.10.140.1320">
    <property type="match status" value="1"/>
</dbReference>
<evidence type="ECO:0000313" key="9">
    <source>
        <dbReference type="Proteomes" id="UP000266861"/>
    </source>
</evidence>
<comment type="subcellular location">
    <subcellularLocation>
        <location evidence="1">Mitochondrion membrane</location>
    </subcellularLocation>
</comment>
<evidence type="ECO:0000256" key="5">
    <source>
        <dbReference type="ARBA" id="ARBA00023136"/>
    </source>
</evidence>
<evidence type="ECO:0000313" key="8">
    <source>
        <dbReference type="EMBL" id="RHZ87782.1"/>
    </source>
</evidence>
<protein>
    <recommendedName>
        <fullName evidence="7">HIG1 domain-containing protein</fullName>
    </recommendedName>
</protein>
<dbReference type="Proteomes" id="UP000266861">
    <property type="component" value="Unassembled WGS sequence"/>
</dbReference>
<keyword evidence="3 6" id="KW-1133">Transmembrane helix</keyword>
<keyword evidence="9" id="KW-1185">Reference proteome</keyword>
<feature type="domain" description="HIG1" evidence="7">
    <location>
        <begin position="17"/>
        <end position="108"/>
    </location>
</feature>
<dbReference type="PROSITE" id="PS51503">
    <property type="entry name" value="HIG1"/>
    <property type="match status" value="1"/>
</dbReference>
<evidence type="ECO:0000256" key="2">
    <source>
        <dbReference type="ARBA" id="ARBA00022692"/>
    </source>
</evidence>
<evidence type="ECO:0000259" key="7">
    <source>
        <dbReference type="PROSITE" id="PS51503"/>
    </source>
</evidence>
<dbReference type="Pfam" id="PF04588">
    <property type="entry name" value="HIG_1_N"/>
    <property type="match status" value="1"/>
</dbReference>
<reference evidence="8 9" key="1">
    <citation type="submission" date="2018-08" db="EMBL/GenBank/DDBJ databases">
        <title>Genome and evolution of the arbuscular mycorrhizal fungus Diversispora epigaea (formerly Glomus versiforme) and its bacterial endosymbionts.</title>
        <authorList>
            <person name="Sun X."/>
            <person name="Fei Z."/>
            <person name="Harrison M."/>
        </authorList>
    </citation>
    <scope>NUCLEOTIDE SEQUENCE [LARGE SCALE GENOMIC DNA]</scope>
    <source>
        <strain evidence="8 9">IT104</strain>
    </source>
</reference>
<dbReference type="GO" id="GO:0031966">
    <property type="term" value="C:mitochondrial membrane"/>
    <property type="evidence" value="ECO:0007669"/>
    <property type="project" value="UniProtKB-SubCell"/>
</dbReference>
<dbReference type="PANTHER" id="PTHR12297:SF3">
    <property type="entry name" value="HIG1 DOMAIN FAMILY MEMBER 1A"/>
    <property type="match status" value="1"/>
</dbReference>
<dbReference type="PANTHER" id="PTHR12297">
    <property type="entry name" value="HYPOXIA-INDUCBILE GENE 1 HIG1 -RELATED"/>
    <property type="match status" value="1"/>
</dbReference>
<evidence type="ECO:0000256" key="1">
    <source>
        <dbReference type="ARBA" id="ARBA00004325"/>
    </source>
</evidence>
<accession>A0A397JKF4</accession>
<evidence type="ECO:0000256" key="4">
    <source>
        <dbReference type="ARBA" id="ARBA00023128"/>
    </source>
</evidence>
<dbReference type="EMBL" id="PQFF01000028">
    <property type="protein sequence ID" value="RHZ87782.1"/>
    <property type="molecule type" value="Genomic_DNA"/>
</dbReference>
<keyword evidence="4" id="KW-0496">Mitochondrion</keyword>
<name>A0A397JKF4_9GLOM</name>
<dbReference type="STRING" id="1348612.A0A397JKF4"/>
<feature type="transmembrane region" description="Helical" evidence="6">
    <location>
        <begin position="45"/>
        <end position="64"/>
    </location>
</feature>
<comment type="caution">
    <text evidence="8">The sequence shown here is derived from an EMBL/GenBank/DDBJ whole genome shotgun (WGS) entry which is preliminary data.</text>
</comment>
<proteinExistence type="predicted"/>
<evidence type="ECO:0000256" key="6">
    <source>
        <dbReference type="SAM" id="Phobius"/>
    </source>
</evidence>
<dbReference type="GO" id="GO:0097250">
    <property type="term" value="P:mitochondrial respirasome assembly"/>
    <property type="evidence" value="ECO:0007669"/>
    <property type="project" value="TreeGrafter"/>
</dbReference>
<keyword evidence="2 6" id="KW-0812">Transmembrane</keyword>
<dbReference type="AlphaFoldDB" id="A0A397JKF4"/>
<dbReference type="InterPro" id="IPR007667">
    <property type="entry name" value="Hypoxia_induced_domain"/>
</dbReference>